<reference evidence="2" key="2">
    <citation type="submission" date="2023-01" db="EMBL/GenBank/DDBJ databases">
        <authorList>
            <person name="Uljanovas D."/>
        </authorList>
    </citation>
    <scope>NUCLEOTIDE SEQUENCE</scope>
    <source>
        <strain evidence="2">S41</strain>
    </source>
</reference>
<dbReference type="NCBIfam" id="TIGR02532">
    <property type="entry name" value="IV_pilin_GFxxxE"/>
    <property type="match status" value="1"/>
</dbReference>
<gene>
    <name evidence="2" type="ORF">PJV93_11385</name>
</gene>
<protein>
    <submittedName>
        <fullName evidence="2">Prepilin-type N-terminal cleavage/methylation domain-containing protein</fullName>
    </submittedName>
</protein>
<evidence type="ECO:0000256" key="1">
    <source>
        <dbReference type="SAM" id="Phobius"/>
    </source>
</evidence>
<sequence length="180" mass="21793">MNFIGVKKAFTLIELIIVILIILTVYSLIFSNKNFSLKEENKSLNLSNLREFLIENFDFKKELLFICIEDNFNCFIKIDDKLKEDFKIENFFEQKPKVYEYIKYEKEKEFKDLRVENFDYKVIFELKINSDYKIDEFIIDILNNKVYVFNSIFKEPIIYKSLEESLDIFNKNQNEVLDAF</sequence>
<name>A0AAW7QFY3_9BACT</name>
<dbReference type="RefSeq" id="WP_157352958.1">
    <property type="nucleotide sequence ID" value="NZ_JAQJJF010000020.1"/>
</dbReference>
<proteinExistence type="predicted"/>
<comment type="caution">
    <text evidence="2">The sequence shown here is derived from an EMBL/GenBank/DDBJ whole genome shotgun (WGS) entry which is preliminary data.</text>
</comment>
<evidence type="ECO:0000313" key="2">
    <source>
        <dbReference type="EMBL" id="MDN5124510.1"/>
    </source>
</evidence>
<keyword evidence="1" id="KW-1133">Transmembrane helix</keyword>
<reference evidence="2" key="1">
    <citation type="journal article" date="2023" name="Microorganisms">
        <title>Genomic Characterization of Arcobacter butzleri Strains Isolated from Various Sources in Lithuania.</title>
        <authorList>
            <person name="Uljanovas D."/>
            <person name="Golz G."/>
            <person name="Fleischmann S."/>
            <person name="Kudirkiene E."/>
            <person name="Kasetiene N."/>
            <person name="Grineviciene A."/>
            <person name="Tamuleviciene E."/>
            <person name="Aksomaitiene J."/>
            <person name="Alter T."/>
            <person name="Malakauskas M."/>
        </authorList>
    </citation>
    <scope>NUCLEOTIDE SEQUENCE</scope>
    <source>
        <strain evidence="2">S41</strain>
    </source>
</reference>
<dbReference type="EMBL" id="JAQJJG010000021">
    <property type="protein sequence ID" value="MDN5124510.1"/>
    <property type="molecule type" value="Genomic_DNA"/>
</dbReference>
<keyword evidence="1" id="KW-0472">Membrane</keyword>
<accession>A0AAW7QFY3</accession>
<dbReference type="Proteomes" id="UP001170364">
    <property type="component" value="Unassembled WGS sequence"/>
</dbReference>
<evidence type="ECO:0000313" key="3">
    <source>
        <dbReference type="Proteomes" id="UP001170364"/>
    </source>
</evidence>
<keyword evidence="1" id="KW-0812">Transmembrane</keyword>
<organism evidence="2 3">
    <name type="scientific">Aliarcobacter butzleri</name>
    <dbReference type="NCBI Taxonomy" id="28197"/>
    <lineage>
        <taxon>Bacteria</taxon>
        <taxon>Pseudomonadati</taxon>
        <taxon>Campylobacterota</taxon>
        <taxon>Epsilonproteobacteria</taxon>
        <taxon>Campylobacterales</taxon>
        <taxon>Arcobacteraceae</taxon>
        <taxon>Aliarcobacter</taxon>
    </lineage>
</organism>
<dbReference type="AlphaFoldDB" id="A0AAW7QFY3"/>
<dbReference type="InterPro" id="IPR012902">
    <property type="entry name" value="N_methyl_site"/>
</dbReference>
<feature type="transmembrane region" description="Helical" evidence="1">
    <location>
        <begin position="12"/>
        <end position="30"/>
    </location>
</feature>